<gene>
    <name evidence="8" type="ORF">EUX98_g1369</name>
</gene>
<dbReference type="InterPro" id="IPR004601">
    <property type="entry name" value="UvdE"/>
</dbReference>
<sequence>MKVSQAVVQAVKTDVTVQIPPTPRRISTRTKKEVSYAEVQAQDAEAVDADDTTSSPVKTPKKRGRRKKESKDDVEGNESPMTDLDDDSYAASAQTPKKRQRRKKEVEPTVYDIPPVEKKTTTFKGRLGYACLNTVLRAIKPDSIFCSRTCRLDTIRKNGIEFAKDLGKQNARDLSKLIQWNEENNIKFLRVSSEMFPFASHADHGYSLEYAAEELKAAGDLAKKLGHRLTAHPGQFTQLGSPRDAVVTASFDYHHNWIYPSVHPVSELLPLINETWHRKGIKPKQHLSSPRPGAVTIMEKRAHADRCYELPAELPDDMDLMIEAKDKEQAVLLLYRIYNLHPVIHENLRPEKPAASVVADAEELEEKHAVDLLAVEAEGDV</sequence>
<keyword evidence="1" id="KW-0540">Nuclease</keyword>
<evidence type="ECO:0000313" key="9">
    <source>
        <dbReference type="Proteomes" id="UP000308730"/>
    </source>
</evidence>
<dbReference type="GO" id="GO:0043504">
    <property type="term" value="P:mitochondrial DNA repair"/>
    <property type="evidence" value="ECO:0007669"/>
    <property type="project" value="TreeGrafter"/>
</dbReference>
<dbReference type="GO" id="GO:0006289">
    <property type="term" value="P:nucleotide-excision repair"/>
    <property type="evidence" value="ECO:0007669"/>
    <property type="project" value="InterPro"/>
</dbReference>
<reference evidence="8 9" key="1">
    <citation type="submission" date="2019-02" db="EMBL/GenBank/DDBJ databases">
        <title>Genome sequencing of the rare red list fungi Antrodiella citrinella (Flaviporus citrinellus).</title>
        <authorList>
            <person name="Buettner E."/>
            <person name="Kellner H."/>
        </authorList>
    </citation>
    <scope>NUCLEOTIDE SEQUENCE [LARGE SCALE GENOMIC DNA]</scope>
    <source>
        <strain evidence="8 9">DSM 108506</strain>
    </source>
</reference>
<feature type="region of interest" description="Disordered" evidence="7">
    <location>
        <begin position="22"/>
        <end position="111"/>
    </location>
</feature>
<dbReference type="Pfam" id="PF03851">
    <property type="entry name" value="UvdE"/>
    <property type="match status" value="2"/>
</dbReference>
<dbReference type="GO" id="GO:0004519">
    <property type="term" value="F:endonuclease activity"/>
    <property type="evidence" value="ECO:0007669"/>
    <property type="project" value="UniProtKB-KW"/>
</dbReference>
<dbReference type="PANTHER" id="PTHR31290">
    <property type="entry name" value="UV-DAMAGE ENDONUCLEASE"/>
    <property type="match status" value="1"/>
</dbReference>
<organism evidence="8 9">
    <name type="scientific">Antrodiella citrinella</name>
    <dbReference type="NCBI Taxonomy" id="2447956"/>
    <lineage>
        <taxon>Eukaryota</taxon>
        <taxon>Fungi</taxon>
        <taxon>Dikarya</taxon>
        <taxon>Basidiomycota</taxon>
        <taxon>Agaricomycotina</taxon>
        <taxon>Agaricomycetes</taxon>
        <taxon>Polyporales</taxon>
        <taxon>Steccherinaceae</taxon>
        <taxon>Antrodiella</taxon>
    </lineage>
</organism>
<evidence type="ECO:0000256" key="4">
    <source>
        <dbReference type="ARBA" id="ARBA00022769"/>
    </source>
</evidence>
<feature type="compositionally biased region" description="Basic residues" evidence="7">
    <location>
        <begin position="59"/>
        <end position="68"/>
    </location>
</feature>
<keyword evidence="4" id="KW-0228">DNA excision</keyword>
<evidence type="ECO:0000256" key="2">
    <source>
        <dbReference type="ARBA" id="ARBA00022759"/>
    </source>
</evidence>
<keyword evidence="5" id="KW-0378">Hydrolase</keyword>
<evidence type="ECO:0000256" key="6">
    <source>
        <dbReference type="ARBA" id="ARBA00023204"/>
    </source>
</evidence>
<keyword evidence="3" id="KW-0227">DNA damage</keyword>
<comment type="caution">
    <text evidence="8">The sequence shown here is derived from an EMBL/GenBank/DDBJ whole genome shotgun (WGS) entry which is preliminary data.</text>
</comment>
<evidence type="ECO:0008006" key="10">
    <source>
        <dbReference type="Google" id="ProtNLM"/>
    </source>
</evidence>
<keyword evidence="9" id="KW-1185">Reference proteome</keyword>
<dbReference type="PANTHER" id="PTHR31290:SF5">
    <property type="entry name" value="UV-DAMAGE ENDONUCLEASE"/>
    <property type="match status" value="1"/>
</dbReference>
<dbReference type="NCBIfam" id="TIGR00629">
    <property type="entry name" value="uvde"/>
    <property type="match status" value="1"/>
</dbReference>
<dbReference type="GO" id="GO:0009411">
    <property type="term" value="P:response to UV"/>
    <property type="evidence" value="ECO:0007669"/>
    <property type="project" value="InterPro"/>
</dbReference>
<evidence type="ECO:0000256" key="3">
    <source>
        <dbReference type="ARBA" id="ARBA00022763"/>
    </source>
</evidence>
<dbReference type="GO" id="GO:0005634">
    <property type="term" value="C:nucleus"/>
    <property type="evidence" value="ECO:0007669"/>
    <property type="project" value="TreeGrafter"/>
</dbReference>
<evidence type="ECO:0000256" key="1">
    <source>
        <dbReference type="ARBA" id="ARBA00022722"/>
    </source>
</evidence>
<dbReference type="Proteomes" id="UP000308730">
    <property type="component" value="Unassembled WGS sequence"/>
</dbReference>
<keyword evidence="2" id="KW-0255">Endonuclease</keyword>
<dbReference type="SUPFAM" id="SSF51658">
    <property type="entry name" value="Xylose isomerase-like"/>
    <property type="match status" value="1"/>
</dbReference>
<keyword evidence="6" id="KW-0234">DNA repair</keyword>
<dbReference type="EMBL" id="SGPM01000014">
    <property type="protein sequence ID" value="THH32849.1"/>
    <property type="molecule type" value="Genomic_DNA"/>
</dbReference>
<accession>A0A4S4N1Q3</accession>
<evidence type="ECO:0000313" key="8">
    <source>
        <dbReference type="EMBL" id="THH32849.1"/>
    </source>
</evidence>
<dbReference type="Gene3D" id="3.20.20.150">
    <property type="entry name" value="Divalent-metal-dependent TIM barrel enzymes"/>
    <property type="match status" value="2"/>
</dbReference>
<proteinExistence type="predicted"/>
<dbReference type="GO" id="GO:0005739">
    <property type="term" value="C:mitochondrion"/>
    <property type="evidence" value="ECO:0007669"/>
    <property type="project" value="TreeGrafter"/>
</dbReference>
<evidence type="ECO:0000256" key="7">
    <source>
        <dbReference type="SAM" id="MobiDB-lite"/>
    </source>
</evidence>
<evidence type="ECO:0000256" key="5">
    <source>
        <dbReference type="ARBA" id="ARBA00022801"/>
    </source>
</evidence>
<dbReference type="OrthoDB" id="541883at2759"/>
<dbReference type="InterPro" id="IPR036237">
    <property type="entry name" value="Xyl_isomerase-like_sf"/>
</dbReference>
<dbReference type="AlphaFoldDB" id="A0A4S4N1Q3"/>
<dbReference type="GO" id="GO:0016787">
    <property type="term" value="F:hydrolase activity"/>
    <property type="evidence" value="ECO:0007669"/>
    <property type="project" value="UniProtKB-KW"/>
</dbReference>
<name>A0A4S4N1Q3_9APHY</name>
<protein>
    <recommendedName>
        <fullName evidence="10">UV-endonuclease UvdE</fullName>
    </recommendedName>
</protein>